<proteinExistence type="predicted"/>
<gene>
    <name evidence="8" type="ORF">D7U36_07675</name>
    <name evidence="9" type="ORF">PROPAUS_1486</name>
</gene>
<dbReference type="SMART" id="SM00421">
    <property type="entry name" value="HTH_LUXR"/>
    <property type="match status" value="1"/>
</dbReference>
<keyword evidence="1 5" id="KW-0597">Phosphoprotein</keyword>
<dbReference type="SMART" id="SM00448">
    <property type="entry name" value="REC"/>
    <property type="match status" value="1"/>
</dbReference>
<evidence type="ECO:0000256" key="5">
    <source>
        <dbReference type="PROSITE-ProRule" id="PRU00169"/>
    </source>
</evidence>
<dbReference type="GO" id="GO:0003677">
    <property type="term" value="F:DNA binding"/>
    <property type="evidence" value="ECO:0007669"/>
    <property type="project" value="UniProtKB-KW"/>
</dbReference>
<evidence type="ECO:0000313" key="9">
    <source>
        <dbReference type="EMBL" id="SYZ33567.1"/>
    </source>
</evidence>
<dbReference type="AlphaFoldDB" id="A0A383S6M4"/>
<dbReference type="Proteomes" id="UP000263928">
    <property type="component" value="Unassembled WGS sequence"/>
</dbReference>
<dbReference type="OrthoDB" id="9808843at2"/>
<dbReference type="Pfam" id="PF00196">
    <property type="entry name" value="GerE"/>
    <property type="match status" value="1"/>
</dbReference>
<protein>
    <submittedName>
        <fullName evidence="9">CheY-like superfamily</fullName>
    </submittedName>
    <submittedName>
        <fullName evidence="8">Response regulator</fullName>
    </submittedName>
</protein>
<evidence type="ECO:0000256" key="4">
    <source>
        <dbReference type="ARBA" id="ARBA00023163"/>
    </source>
</evidence>
<reference evidence="10" key="2">
    <citation type="submission" date="2018-08" db="EMBL/GenBank/DDBJ databases">
        <authorList>
            <person name="Hornung B."/>
        </authorList>
    </citation>
    <scope>NUCLEOTIDE SEQUENCE [LARGE SCALE GENOMIC DNA]</scope>
</reference>
<dbReference type="InterPro" id="IPR011006">
    <property type="entry name" value="CheY-like_superfamily"/>
</dbReference>
<feature type="domain" description="HTH luxR-type" evidence="6">
    <location>
        <begin position="145"/>
        <end position="210"/>
    </location>
</feature>
<dbReference type="CDD" id="cd06170">
    <property type="entry name" value="LuxR_C_like"/>
    <property type="match status" value="1"/>
</dbReference>
<evidence type="ECO:0000313" key="11">
    <source>
        <dbReference type="Proteomes" id="UP000279336"/>
    </source>
</evidence>
<dbReference type="PROSITE" id="PS50043">
    <property type="entry name" value="HTH_LUXR_2"/>
    <property type="match status" value="1"/>
</dbReference>
<evidence type="ECO:0000313" key="8">
    <source>
        <dbReference type="EMBL" id="RLP09660.1"/>
    </source>
</evidence>
<dbReference type="GO" id="GO:0006355">
    <property type="term" value="P:regulation of DNA-templated transcription"/>
    <property type="evidence" value="ECO:0007669"/>
    <property type="project" value="InterPro"/>
</dbReference>
<dbReference type="SUPFAM" id="SSF52172">
    <property type="entry name" value="CheY-like"/>
    <property type="match status" value="1"/>
</dbReference>
<dbReference type="RefSeq" id="WP_119161904.1">
    <property type="nucleotide sequence ID" value="NZ_LR134442.1"/>
</dbReference>
<dbReference type="SUPFAM" id="SSF46894">
    <property type="entry name" value="C-terminal effector domain of the bipartite response regulators"/>
    <property type="match status" value="1"/>
</dbReference>
<dbReference type="InterPro" id="IPR016032">
    <property type="entry name" value="Sig_transdc_resp-reg_C-effctor"/>
</dbReference>
<dbReference type="Pfam" id="PF00072">
    <property type="entry name" value="Response_reg"/>
    <property type="match status" value="1"/>
</dbReference>
<dbReference type="InterPro" id="IPR039420">
    <property type="entry name" value="WalR-like"/>
</dbReference>
<sequence>MIRVIVVDDQALVRCSLASLIGAEPDIDVVGEAADGEQAVAVALTTRPDVVLMDLRMPGVDGLEATRRILAEPALAHTRVCVLTMFELDEYVFGALRAGASGFLLKDAEPEVVADAVRRMAGGEQLLAPSVLRRVIEQSLTARAPVRELPQITAREREVLGLIGRGLNNAEIERELFISRSTLKTHIAHLLTKLDARDRPQLVIIAHEAGCVPDRP</sequence>
<evidence type="ECO:0000256" key="2">
    <source>
        <dbReference type="ARBA" id="ARBA00023015"/>
    </source>
</evidence>
<evidence type="ECO:0000313" key="10">
    <source>
        <dbReference type="Proteomes" id="UP000263928"/>
    </source>
</evidence>
<dbReference type="Proteomes" id="UP000279336">
    <property type="component" value="Unassembled WGS sequence"/>
</dbReference>
<evidence type="ECO:0000259" key="6">
    <source>
        <dbReference type="PROSITE" id="PS50043"/>
    </source>
</evidence>
<dbReference type="PANTHER" id="PTHR43214">
    <property type="entry name" value="TWO-COMPONENT RESPONSE REGULATOR"/>
    <property type="match status" value="1"/>
</dbReference>
<evidence type="ECO:0000259" key="7">
    <source>
        <dbReference type="PROSITE" id="PS50110"/>
    </source>
</evidence>
<dbReference type="InterPro" id="IPR001789">
    <property type="entry name" value="Sig_transdc_resp-reg_receiver"/>
</dbReference>
<dbReference type="EMBL" id="RCIW01000010">
    <property type="protein sequence ID" value="RLP09660.1"/>
    <property type="molecule type" value="Genomic_DNA"/>
</dbReference>
<name>A0A383S6M4_9ACTN</name>
<dbReference type="CDD" id="cd17535">
    <property type="entry name" value="REC_NarL-like"/>
    <property type="match status" value="1"/>
</dbReference>
<dbReference type="EMBL" id="UNQJ01000009">
    <property type="protein sequence ID" value="SYZ33567.1"/>
    <property type="molecule type" value="Genomic_DNA"/>
</dbReference>
<dbReference type="Gene3D" id="3.40.50.2300">
    <property type="match status" value="1"/>
</dbReference>
<accession>A0A383S6M4</accession>
<reference evidence="9" key="1">
    <citation type="submission" date="2018-08" db="EMBL/GenBank/DDBJ databases">
        <authorList>
            <person name="Ferrada E.E."/>
            <person name="Latorre B.A."/>
        </authorList>
    </citation>
    <scope>NUCLEOTIDE SEQUENCE [LARGE SCALE GENOMIC DNA]</scope>
    <source>
        <strain evidence="9">Propionibacterium_australiense1</strain>
    </source>
</reference>
<dbReference type="PANTHER" id="PTHR43214:SF24">
    <property type="entry name" value="TRANSCRIPTIONAL REGULATORY PROTEIN NARL-RELATED"/>
    <property type="match status" value="1"/>
</dbReference>
<keyword evidence="2" id="KW-0805">Transcription regulation</keyword>
<dbReference type="PRINTS" id="PR00038">
    <property type="entry name" value="HTHLUXR"/>
</dbReference>
<feature type="modified residue" description="4-aspartylphosphate" evidence="5">
    <location>
        <position position="54"/>
    </location>
</feature>
<keyword evidence="3" id="KW-0238">DNA-binding</keyword>
<dbReference type="InterPro" id="IPR000792">
    <property type="entry name" value="Tscrpt_reg_LuxR_C"/>
</dbReference>
<keyword evidence="10" id="KW-1185">Reference proteome</keyword>
<feature type="domain" description="Response regulatory" evidence="7">
    <location>
        <begin position="3"/>
        <end position="121"/>
    </location>
</feature>
<dbReference type="InterPro" id="IPR058245">
    <property type="entry name" value="NreC/VraR/RcsB-like_REC"/>
</dbReference>
<keyword evidence="4" id="KW-0804">Transcription</keyword>
<evidence type="ECO:0000256" key="1">
    <source>
        <dbReference type="ARBA" id="ARBA00022553"/>
    </source>
</evidence>
<dbReference type="GO" id="GO:0000160">
    <property type="term" value="P:phosphorelay signal transduction system"/>
    <property type="evidence" value="ECO:0007669"/>
    <property type="project" value="InterPro"/>
</dbReference>
<evidence type="ECO:0000256" key="3">
    <source>
        <dbReference type="ARBA" id="ARBA00023125"/>
    </source>
</evidence>
<reference evidence="8 11" key="3">
    <citation type="submission" date="2018-10" db="EMBL/GenBank/DDBJ databases">
        <title>Propionibacterium australiense Genome Sequencing and Assembly.</title>
        <authorList>
            <person name="Bernier A.-M."/>
            <person name="Bernard K."/>
        </authorList>
    </citation>
    <scope>NUCLEOTIDE SEQUENCE [LARGE SCALE GENOMIC DNA]</scope>
    <source>
        <strain evidence="8 11">NML98A078</strain>
    </source>
</reference>
<dbReference type="PROSITE" id="PS50110">
    <property type="entry name" value="RESPONSE_REGULATORY"/>
    <property type="match status" value="1"/>
</dbReference>
<organism evidence="9 10">
    <name type="scientific">Propionibacterium australiense</name>
    <dbReference type="NCBI Taxonomy" id="119981"/>
    <lineage>
        <taxon>Bacteria</taxon>
        <taxon>Bacillati</taxon>
        <taxon>Actinomycetota</taxon>
        <taxon>Actinomycetes</taxon>
        <taxon>Propionibacteriales</taxon>
        <taxon>Propionibacteriaceae</taxon>
        <taxon>Propionibacterium</taxon>
    </lineage>
</organism>